<keyword evidence="8" id="KW-1185">Reference proteome</keyword>
<keyword evidence="4 7" id="KW-0418">Kinase</keyword>
<dbReference type="PANTHER" id="PTHR10534">
    <property type="entry name" value="PYRIDOXAL KINASE"/>
    <property type="match status" value="1"/>
</dbReference>
<protein>
    <recommendedName>
        <fullName evidence="1">pyridoxal kinase</fullName>
        <ecNumber evidence="1">2.7.1.35</ecNumber>
    </recommendedName>
</protein>
<dbReference type="Pfam" id="PF08543">
    <property type="entry name" value="Phos_pyr_kin"/>
    <property type="match status" value="1"/>
</dbReference>
<reference evidence="7 8" key="1">
    <citation type="submission" date="2020-08" db="EMBL/GenBank/DDBJ databases">
        <title>Sequencing the genomes of 1000 actinobacteria strains.</title>
        <authorList>
            <person name="Klenk H.-P."/>
        </authorList>
    </citation>
    <scope>NUCLEOTIDE SEQUENCE [LARGE SCALE GENOMIC DNA]</scope>
    <source>
        <strain evidence="7 8">DSM 22826</strain>
    </source>
</reference>
<evidence type="ECO:0000256" key="4">
    <source>
        <dbReference type="ARBA" id="ARBA00022777"/>
    </source>
</evidence>
<proteinExistence type="predicted"/>
<keyword evidence="5" id="KW-0067">ATP-binding</keyword>
<dbReference type="GO" id="GO:0009443">
    <property type="term" value="P:pyridoxal 5'-phosphate salvage"/>
    <property type="evidence" value="ECO:0007669"/>
    <property type="project" value="InterPro"/>
</dbReference>
<dbReference type="PANTHER" id="PTHR10534:SF15">
    <property type="entry name" value="PYRIDOXINE_PYRIDOXAL_PYRIDOXAMINE KINASE"/>
    <property type="match status" value="1"/>
</dbReference>
<evidence type="ECO:0000256" key="5">
    <source>
        <dbReference type="ARBA" id="ARBA00022840"/>
    </source>
</evidence>
<evidence type="ECO:0000256" key="1">
    <source>
        <dbReference type="ARBA" id="ARBA00012104"/>
    </source>
</evidence>
<keyword evidence="2 7" id="KW-0808">Transferase</keyword>
<dbReference type="GO" id="GO:0008902">
    <property type="term" value="F:hydroxymethylpyrimidine kinase activity"/>
    <property type="evidence" value="ECO:0007669"/>
    <property type="project" value="TreeGrafter"/>
</dbReference>
<name>A0A839QN34_9MICC</name>
<dbReference type="InterPro" id="IPR013749">
    <property type="entry name" value="PM/HMP-P_kinase-1"/>
</dbReference>
<feature type="domain" description="Pyridoxamine kinase/Phosphomethylpyrimidine kinase" evidence="6">
    <location>
        <begin position="85"/>
        <end position="266"/>
    </location>
</feature>
<gene>
    <name evidence="7" type="ORF">E9229_003250</name>
</gene>
<sequence length="275" mass="29178">MTRLPHEMDRRPVEAVVIGSQLAYGSVGNNAIGRLLSEAGHRCVMVPTTLLSNLPHYEGVSGGSIPDEWLSGILDDLLRLEVLDPVRVIAIGYLSSPGQAAIIARWLVRFREVNENALILVDPIMGDDDVGLYVAPEVAASFAEHLLPLANAITPNRFELGVIAGKVPEDLDEVCSQAEKLLSATTEWVVVTSAQDPREDNGIVLNVVLTDEATEVRGTEFEPSTAKGAGDLFVGHLLCGLFDDLEPLGLMAAVEASGAAVVAALSSATAHPELD</sequence>
<dbReference type="EC" id="2.7.1.35" evidence="1"/>
<dbReference type="GO" id="GO:0008478">
    <property type="term" value="F:pyridoxal kinase activity"/>
    <property type="evidence" value="ECO:0007669"/>
    <property type="project" value="UniProtKB-EC"/>
</dbReference>
<dbReference type="Gene3D" id="3.40.1190.20">
    <property type="match status" value="1"/>
</dbReference>
<evidence type="ECO:0000313" key="8">
    <source>
        <dbReference type="Proteomes" id="UP000523000"/>
    </source>
</evidence>
<dbReference type="InterPro" id="IPR029056">
    <property type="entry name" value="Ribokinase-like"/>
</dbReference>
<dbReference type="RefSeq" id="WP_183512572.1">
    <property type="nucleotide sequence ID" value="NZ_BAABGK010000034.1"/>
</dbReference>
<comment type="caution">
    <text evidence="7">The sequence shown here is derived from an EMBL/GenBank/DDBJ whole genome shotgun (WGS) entry which is preliminary data.</text>
</comment>
<organism evidence="7 8">
    <name type="scientific">Paeniglutamicibacter cryotolerans</name>
    <dbReference type="NCBI Taxonomy" id="670079"/>
    <lineage>
        <taxon>Bacteria</taxon>
        <taxon>Bacillati</taxon>
        <taxon>Actinomycetota</taxon>
        <taxon>Actinomycetes</taxon>
        <taxon>Micrococcales</taxon>
        <taxon>Micrococcaceae</taxon>
        <taxon>Paeniglutamicibacter</taxon>
    </lineage>
</organism>
<dbReference type="Proteomes" id="UP000523000">
    <property type="component" value="Unassembled WGS sequence"/>
</dbReference>
<dbReference type="InterPro" id="IPR004625">
    <property type="entry name" value="PyrdxlKinase"/>
</dbReference>
<dbReference type="AlphaFoldDB" id="A0A839QN34"/>
<dbReference type="GO" id="GO:0005524">
    <property type="term" value="F:ATP binding"/>
    <property type="evidence" value="ECO:0007669"/>
    <property type="project" value="UniProtKB-KW"/>
</dbReference>
<accession>A0A839QN34</accession>
<dbReference type="GO" id="GO:0005829">
    <property type="term" value="C:cytosol"/>
    <property type="evidence" value="ECO:0007669"/>
    <property type="project" value="TreeGrafter"/>
</dbReference>
<evidence type="ECO:0000313" key="7">
    <source>
        <dbReference type="EMBL" id="MBB2997003.1"/>
    </source>
</evidence>
<evidence type="ECO:0000259" key="6">
    <source>
        <dbReference type="Pfam" id="PF08543"/>
    </source>
</evidence>
<evidence type="ECO:0000256" key="3">
    <source>
        <dbReference type="ARBA" id="ARBA00022741"/>
    </source>
</evidence>
<evidence type="ECO:0000256" key="2">
    <source>
        <dbReference type="ARBA" id="ARBA00022679"/>
    </source>
</evidence>
<dbReference type="EMBL" id="JACHVS010000002">
    <property type="protein sequence ID" value="MBB2997003.1"/>
    <property type="molecule type" value="Genomic_DNA"/>
</dbReference>
<keyword evidence="3" id="KW-0547">Nucleotide-binding</keyword>
<dbReference type="SUPFAM" id="SSF53613">
    <property type="entry name" value="Ribokinase-like"/>
    <property type="match status" value="1"/>
</dbReference>